<evidence type="ECO:0008006" key="3">
    <source>
        <dbReference type="Google" id="ProtNLM"/>
    </source>
</evidence>
<comment type="caution">
    <text evidence="1">The sequence shown here is derived from an EMBL/GenBank/DDBJ whole genome shotgun (WGS) entry which is preliminary data.</text>
</comment>
<keyword evidence="2" id="KW-1185">Reference proteome</keyword>
<dbReference type="SUPFAM" id="SSF56436">
    <property type="entry name" value="C-type lectin-like"/>
    <property type="match status" value="1"/>
</dbReference>
<dbReference type="EMBL" id="JBHPKH010000002">
    <property type="protein sequence ID" value="MFC1572058.1"/>
    <property type="molecule type" value="Genomic_DNA"/>
</dbReference>
<organism evidence="1 2">
    <name type="scientific">Eiseniibacteriota bacterium</name>
    <dbReference type="NCBI Taxonomy" id="2212470"/>
    <lineage>
        <taxon>Bacteria</taxon>
        <taxon>Candidatus Eiseniibacteriota</taxon>
    </lineage>
</organism>
<reference evidence="1 2" key="1">
    <citation type="submission" date="2024-09" db="EMBL/GenBank/DDBJ databases">
        <authorList>
            <person name="D'Angelo T."/>
        </authorList>
    </citation>
    <scope>NUCLEOTIDE SEQUENCE [LARGE SCALE GENOMIC DNA]</scope>
    <source>
        <strain evidence="1">SAG AM-320-E07</strain>
    </source>
</reference>
<proteinExistence type="predicted"/>
<name>A0ABV6YI91_UNCEI</name>
<dbReference type="InterPro" id="IPR042095">
    <property type="entry name" value="SUMF_sf"/>
</dbReference>
<dbReference type="Gene3D" id="3.90.1580.10">
    <property type="entry name" value="paralog of FGE (formylglycine-generating enzyme)"/>
    <property type="match status" value="1"/>
</dbReference>
<evidence type="ECO:0000313" key="2">
    <source>
        <dbReference type="Proteomes" id="UP001593833"/>
    </source>
</evidence>
<dbReference type="InterPro" id="IPR016187">
    <property type="entry name" value="CTDL_fold"/>
</dbReference>
<gene>
    <name evidence="1" type="ORF">ACFL6M_00505</name>
</gene>
<evidence type="ECO:0000313" key="1">
    <source>
        <dbReference type="EMBL" id="MFC1572058.1"/>
    </source>
</evidence>
<accession>A0ABV6YI91</accession>
<protein>
    <recommendedName>
        <fullName evidence="3">Sulfatase-modifying factor enzyme domain-containing protein</fullName>
    </recommendedName>
</protein>
<sequence length="43" mass="5182">MRVLRGGCWYHIDHYLRCATRYYDFPSNSQFYIGLRVARTVVP</sequence>
<dbReference type="Proteomes" id="UP001593833">
    <property type="component" value="Unassembled WGS sequence"/>
</dbReference>